<evidence type="ECO:0000256" key="7">
    <source>
        <dbReference type="ARBA" id="ARBA00022694"/>
    </source>
</evidence>
<dbReference type="Gene3D" id="1.10.150.570">
    <property type="entry name" value="GidA associated domain, C-terminal subdomain"/>
    <property type="match status" value="1"/>
</dbReference>
<evidence type="ECO:0000256" key="3">
    <source>
        <dbReference type="ARBA" id="ARBA00007653"/>
    </source>
</evidence>
<dbReference type="InterPro" id="IPR020595">
    <property type="entry name" value="MnmG-rel_CS"/>
</dbReference>
<comment type="caution">
    <text evidence="14">The sequence shown here is derived from an EMBL/GenBank/DDBJ whole genome shotgun (WGS) entry which is preliminary data.</text>
</comment>
<dbReference type="AlphaFoldDB" id="W2C5C4"/>
<dbReference type="Pfam" id="PF13932">
    <property type="entry name" value="SAM_GIDA_C"/>
    <property type="match status" value="1"/>
</dbReference>
<protein>
    <recommendedName>
        <fullName evidence="4 12">tRNA uridine 5-carboxymethylaminomethyl modification enzyme MnmG</fullName>
    </recommendedName>
    <alternativeName>
        <fullName evidence="11 12">Glucose-inhibited division protein A</fullName>
    </alternativeName>
</protein>
<keyword evidence="5 12" id="KW-0963">Cytoplasm</keyword>
<dbReference type="GO" id="GO:0005829">
    <property type="term" value="C:cytosol"/>
    <property type="evidence" value="ECO:0007669"/>
    <property type="project" value="TreeGrafter"/>
</dbReference>
<keyword evidence="8 12" id="KW-0274">FAD</keyword>
<dbReference type="Gene3D" id="1.10.10.1800">
    <property type="entry name" value="tRNA uridine 5-carboxymethylaminomethyl modification enzyme MnmG/GidA"/>
    <property type="match status" value="1"/>
</dbReference>
<feature type="domain" description="tRNA uridine 5-carboxymethylaminomethyl modification enzyme C-terminal subdomain" evidence="13">
    <location>
        <begin position="551"/>
        <end position="622"/>
    </location>
</feature>
<dbReference type="InterPro" id="IPR004416">
    <property type="entry name" value="MnmG"/>
</dbReference>
<comment type="cofactor">
    <cofactor evidence="1 12">
        <name>FAD</name>
        <dbReference type="ChEBI" id="CHEBI:57692"/>
    </cofactor>
</comment>
<dbReference type="Pfam" id="PF21680">
    <property type="entry name" value="GIDA_C_1st"/>
    <property type="match status" value="1"/>
</dbReference>
<keyword evidence="7 12" id="KW-0819">tRNA processing</keyword>
<proteinExistence type="inferred from homology"/>
<evidence type="ECO:0000256" key="6">
    <source>
        <dbReference type="ARBA" id="ARBA00022630"/>
    </source>
</evidence>
<dbReference type="FunFam" id="1.10.150.570:FF:000001">
    <property type="entry name" value="tRNA uridine 5-carboxymethylaminomethyl modification enzyme MnmG"/>
    <property type="match status" value="1"/>
</dbReference>
<dbReference type="InterPro" id="IPR002218">
    <property type="entry name" value="MnmG-rel"/>
</dbReference>
<dbReference type="PROSITE" id="PS01281">
    <property type="entry name" value="GIDA_2"/>
    <property type="match status" value="1"/>
</dbReference>
<evidence type="ECO:0000256" key="11">
    <source>
        <dbReference type="ARBA" id="ARBA00031800"/>
    </source>
</evidence>
<dbReference type="FunFam" id="3.50.50.60:FF:000010">
    <property type="entry name" value="tRNA uridine 5-carboxymethylaminomethyl modification enzyme MnmG"/>
    <property type="match status" value="1"/>
</dbReference>
<name>W2C5C4_9BACT</name>
<dbReference type="InterPro" id="IPR049312">
    <property type="entry name" value="GIDA_C_N"/>
</dbReference>
<dbReference type="SMART" id="SM01228">
    <property type="entry name" value="GIDA_assoc_3"/>
    <property type="match status" value="1"/>
</dbReference>
<dbReference type="EMBL" id="AYUF01000469">
    <property type="protein sequence ID" value="ETK01621.1"/>
    <property type="molecule type" value="Genomic_DNA"/>
</dbReference>
<dbReference type="PATRIC" id="fig|1411148.3.peg.1388"/>
<evidence type="ECO:0000256" key="9">
    <source>
        <dbReference type="ARBA" id="ARBA00023027"/>
    </source>
</evidence>
<gene>
    <name evidence="12" type="primary">mnmG</name>
    <name evidence="12" type="synonym">gidA</name>
    <name evidence="14" type="ORF">N425_08825</name>
</gene>
<evidence type="ECO:0000256" key="4">
    <source>
        <dbReference type="ARBA" id="ARBA00020461"/>
    </source>
</evidence>
<dbReference type="FunFam" id="3.50.50.60:FF:000002">
    <property type="entry name" value="tRNA uridine 5-carboxymethylaminomethyl modification enzyme MnmG"/>
    <property type="match status" value="1"/>
</dbReference>
<comment type="subunit">
    <text evidence="10 12">Homodimer. Heterotetramer of two MnmE and two MnmG subunits.</text>
</comment>
<evidence type="ECO:0000256" key="2">
    <source>
        <dbReference type="ARBA" id="ARBA00003717"/>
    </source>
</evidence>
<feature type="binding site" evidence="12">
    <location>
        <begin position="271"/>
        <end position="285"/>
    </location>
    <ligand>
        <name>NAD(+)</name>
        <dbReference type="ChEBI" id="CHEBI:57540"/>
    </ligand>
</feature>
<organism evidence="14 15">
    <name type="scientific">Tannerella sp. oral taxon BU063 isolate Cell 2</name>
    <dbReference type="NCBI Taxonomy" id="1411148"/>
    <lineage>
        <taxon>Bacteria</taxon>
        <taxon>Pseudomonadati</taxon>
        <taxon>Bacteroidota</taxon>
        <taxon>Bacteroidia</taxon>
        <taxon>Bacteroidales</taxon>
        <taxon>Tannerellaceae</taxon>
        <taxon>Tannerella</taxon>
    </lineage>
</organism>
<dbReference type="NCBIfam" id="TIGR00136">
    <property type="entry name" value="mnmG_gidA"/>
    <property type="match status" value="1"/>
</dbReference>
<dbReference type="Pfam" id="PF01134">
    <property type="entry name" value="GIDA"/>
    <property type="match status" value="1"/>
</dbReference>
<evidence type="ECO:0000256" key="10">
    <source>
        <dbReference type="ARBA" id="ARBA00025948"/>
    </source>
</evidence>
<dbReference type="SUPFAM" id="SSF51905">
    <property type="entry name" value="FAD/NAD(P)-binding domain"/>
    <property type="match status" value="1"/>
</dbReference>
<comment type="function">
    <text evidence="2 12">NAD-binding protein involved in the addition of a carboxymethylaminomethyl (cmnm) group at the wobble position (U34) of certain tRNAs, forming tRNA-cmnm(5)s(2)U34.</text>
</comment>
<evidence type="ECO:0000259" key="13">
    <source>
        <dbReference type="SMART" id="SM01228"/>
    </source>
</evidence>
<dbReference type="GO" id="GO:0030488">
    <property type="term" value="P:tRNA methylation"/>
    <property type="evidence" value="ECO:0007669"/>
    <property type="project" value="TreeGrafter"/>
</dbReference>
<dbReference type="InterPro" id="IPR040131">
    <property type="entry name" value="MnmG_N"/>
</dbReference>
<dbReference type="InterPro" id="IPR026904">
    <property type="entry name" value="MnmG_C"/>
</dbReference>
<dbReference type="Proteomes" id="UP000018837">
    <property type="component" value="Unassembled WGS sequence"/>
</dbReference>
<dbReference type="Gene3D" id="3.50.50.60">
    <property type="entry name" value="FAD/NAD(P)-binding domain"/>
    <property type="match status" value="2"/>
</dbReference>
<comment type="subcellular location">
    <subcellularLocation>
        <location evidence="12">Cytoplasm</location>
    </subcellularLocation>
</comment>
<keyword evidence="9 12" id="KW-0520">NAD</keyword>
<evidence type="ECO:0000313" key="14">
    <source>
        <dbReference type="EMBL" id="ETK01621.1"/>
    </source>
</evidence>
<sequence length="626" mass="70557">MKFDYDVIVVGAGHAGCEAAAAAAGLGSRTLLITRDMNNMAQMSCNPAVGGIAKGQIVREIDALGGWMGRVTDRTTIQFRMLNRSKGPAMWSPRAQCDRAQFVRVWRETIEGIPNLYLWQDTVNQLLLDGQEVRGVRTQLGVEFHARCVVLTNGTFLNGLMHVGSVRFSGGRMAEPAVTGLTEQLVSLGFTADRMKTGTPVRIDGRSVHFEELTEQAGDVDPHRFSYLDNVRSELKQLSCWTLYTNLACHEVLRSGLSESPLYNGSIKSIGPRYCPSVETKIMLFADKTQHQLFLEPEGERTNEYYLNGFSSSLPFDVQLRALQQLPAFRDIHLYRPGYAIEYDFFDPTELLHTLETKCISRLFFAGQINGTTGYEEAAGQGLVAGINAHLRCHSEDETFVLRRDEAYIGVLIDDLVTKGVDEPYRMFTSRAEYRILLRQDNADMRLTERGYRLGLADDYRYRLFLNKKQACEEVTNFIRSFSVTPERVNDLLLRLGTSPLEHACKLIDVLSRPQVKFTDAMNGIFEFREIIDAISANYRNEVLEAVEIDVKYGGYIKRERLVADKISRLENIRIKGRFDYASIQSLTIEARQKLARINPETLAQAGRIPGVSPNDINVLLVLFGR</sequence>
<reference evidence="14 15" key="1">
    <citation type="submission" date="2013-11" db="EMBL/GenBank/DDBJ databases">
        <title>Single cell genomics of uncultured Tannerella BU063 (oral taxon 286).</title>
        <authorList>
            <person name="Beall C.J."/>
            <person name="Campbell A.G."/>
            <person name="Griffen A.L."/>
            <person name="Podar M."/>
            <person name="Leys E.J."/>
        </authorList>
    </citation>
    <scope>NUCLEOTIDE SEQUENCE [LARGE SCALE GENOMIC DNA]</scope>
    <source>
        <strain evidence="14">Cell 2</strain>
    </source>
</reference>
<dbReference type="PANTHER" id="PTHR11806">
    <property type="entry name" value="GLUCOSE INHIBITED DIVISION PROTEIN A"/>
    <property type="match status" value="1"/>
</dbReference>
<evidence type="ECO:0000256" key="8">
    <source>
        <dbReference type="ARBA" id="ARBA00022827"/>
    </source>
</evidence>
<dbReference type="PANTHER" id="PTHR11806:SF0">
    <property type="entry name" value="PROTEIN MTO1 HOMOLOG, MITOCHONDRIAL"/>
    <property type="match status" value="1"/>
</dbReference>
<dbReference type="InterPro" id="IPR047001">
    <property type="entry name" value="MnmG_C_subdom"/>
</dbReference>
<dbReference type="GO" id="GO:0002098">
    <property type="term" value="P:tRNA wobble uridine modification"/>
    <property type="evidence" value="ECO:0007669"/>
    <property type="project" value="InterPro"/>
</dbReference>
<evidence type="ECO:0000256" key="1">
    <source>
        <dbReference type="ARBA" id="ARBA00001974"/>
    </source>
</evidence>
<dbReference type="FunFam" id="1.10.10.1800:FF:000003">
    <property type="entry name" value="tRNA uridine 5-carboxymethylaminomethyl modification enzyme MnmG"/>
    <property type="match status" value="1"/>
</dbReference>
<evidence type="ECO:0000256" key="12">
    <source>
        <dbReference type="HAMAP-Rule" id="MF_00129"/>
    </source>
</evidence>
<dbReference type="InterPro" id="IPR044920">
    <property type="entry name" value="MnmG_C_subdom_sf"/>
</dbReference>
<dbReference type="HAMAP" id="MF_00129">
    <property type="entry name" value="MnmG_GidA"/>
    <property type="match status" value="1"/>
</dbReference>
<keyword evidence="6 12" id="KW-0285">Flavoprotein</keyword>
<dbReference type="GO" id="GO:0050660">
    <property type="term" value="F:flavin adenine dinucleotide binding"/>
    <property type="evidence" value="ECO:0007669"/>
    <property type="project" value="UniProtKB-UniRule"/>
</dbReference>
<comment type="caution">
    <text evidence="12">Lacks conserved residue(s) required for the propagation of feature annotation.</text>
</comment>
<evidence type="ECO:0000256" key="5">
    <source>
        <dbReference type="ARBA" id="ARBA00022490"/>
    </source>
</evidence>
<feature type="binding site" evidence="12">
    <location>
        <begin position="11"/>
        <end position="16"/>
    </location>
    <ligand>
        <name>FAD</name>
        <dbReference type="ChEBI" id="CHEBI:57692"/>
    </ligand>
</feature>
<accession>W2C5C4</accession>
<comment type="similarity">
    <text evidence="3 12">Belongs to the MnmG family.</text>
</comment>
<evidence type="ECO:0000313" key="15">
    <source>
        <dbReference type="Proteomes" id="UP000018837"/>
    </source>
</evidence>
<dbReference type="InterPro" id="IPR036188">
    <property type="entry name" value="FAD/NAD-bd_sf"/>
</dbReference>